<dbReference type="Gene3D" id="3.40.309.10">
    <property type="entry name" value="Aldehyde Dehydrogenase, Chain A, domain 2"/>
    <property type="match status" value="1"/>
</dbReference>
<feature type="domain" description="Aldehyde dehydrogenase" evidence="6">
    <location>
        <begin position="268"/>
        <end position="405"/>
    </location>
</feature>
<evidence type="ECO:0000259" key="5">
    <source>
        <dbReference type="Pfam" id="PF00085"/>
    </source>
</evidence>
<dbReference type="Proteomes" id="UP000215289">
    <property type="component" value="Unassembled WGS sequence"/>
</dbReference>
<evidence type="ECO:0000256" key="3">
    <source>
        <dbReference type="ARBA" id="ARBA00049194"/>
    </source>
</evidence>
<comment type="similarity">
    <text evidence="1">Belongs to the aldehyde dehydrogenase family.</text>
</comment>
<dbReference type="CDD" id="cd02947">
    <property type="entry name" value="TRX_family"/>
    <property type="match status" value="1"/>
</dbReference>
<dbReference type="OrthoDB" id="310895at2759"/>
<evidence type="ECO:0000256" key="2">
    <source>
        <dbReference type="ARBA" id="ARBA00024226"/>
    </source>
</evidence>
<reference evidence="7 8" key="1">
    <citation type="submission" date="2018-08" db="EMBL/GenBank/DDBJ databases">
        <title>Draft genome sequences of two Aspergillus turcosus clinical strains isolated from bronchoalveolar lavage fluid: one azole-susceptible and the other azole-resistant.</title>
        <authorList>
            <person name="Parent-Michaud M."/>
            <person name="Dufresne P.J."/>
            <person name="Fournier E."/>
            <person name="Martineau C."/>
            <person name="Moreira S."/>
            <person name="Perkins V."/>
            <person name="De Repentigny L."/>
            <person name="Dufresne S.F."/>
        </authorList>
    </citation>
    <scope>NUCLEOTIDE SEQUENCE [LARGE SCALE GENOMIC DNA]</scope>
    <source>
        <strain evidence="7">HMR AF 1038</strain>
    </source>
</reference>
<feature type="domain" description="Aldehyde dehydrogenase" evidence="6">
    <location>
        <begin position="428"/>
        <end position="492"/>
    </location>
</feature>
<comment type="catalytic activity">
    <reaction evidence="3">
        <text>an aldehyde + NAD(+) + H2O = a carboxylate + NADH + 2 H(+)</text>
        <dbReference type="Rhea" id="RHEA:16185"/>
        <dbReference type="ChEBI" id="CHEBI:15377"/>
        <dbReference type="ChEBI" id="CHEBI:15378"/>
        <dbReference type="ChEBI" id="CHEBI:17478"/>
        <dbReference type="ChEBI" id="CHEBI:29067"/>
        <dbReference type="ChEBI" id="CHEBI:57540"/>
        <dbReference type="ChEBI" id="CHEBI:57945"/>
        <dbReference type="EC" id="1.2.1.3"/>
    </reaction>
</comment>
<feature type="domain" description="Thioredoxin" evidence="5">
    <location>
        <begin position="81"/>
        <end position="158"/>
    </location>
</feature>
<evidence type="ECO:0000313" key="7">
    <source>
        <dbReference type="EMBL" id="RLL97548.1"/>
    </source>
</evidence>
<dbReference type="STRING" id="1245748.A0A421D5Z8"/>
<gene>
    <name evidence="7" type="ORF">CFD26_100527</name>
</gene>
<dbReference type="EMBL" id="NIDN02000074">
    <property type="protein sequence ID" value="RLL97548.1"/>
    <property type="molecule type" value="Genomic_DNA"/>
</dbReference>
<dbReference type="PANTHER" id="PTHR11699">
    <property type="entry name" value="ALDEHYDE DEHYDROGENASE-RELATED"/>
    <property type="match status" value="1"/>
</dbReference>
<protein>
    <recommendedName>
        <fullName evidence="2">aldehyde dehydrogenase (NAD(+))</fullName>
        <ecNumber evidence="2">1.2.1.3</ecNumber>
    </recommendedName>
</protein>
<keyword evidence="8" id="KW-1185">Reference proteome</keyword>
<dbReference type="AlphaFoldDB" id="A0A421D5Z8"/>
<dbReference type="InterPro" id="IPR016163">
    <property type="entry name" value="Ald_DH_C"/>
</dbReference>
<dbReference type="Gene3D" id="3.40.30.10">
    <property type="entry name" value="Glutaredoxin"/>
    <property type="match status" value="1"/>
</dbReference>
<dbReference type="EC" id="1.2.1.3" evidence="2"/>
<organism evidence="7 8">
    <name type="scientific">Aspergillus turcosus</name>
    <dbReference type="NCBI Taxonomy" id="1245748"/>
    <lineage>
        <taxon>Eukaryota</taxon>
        <taxon>Fungi</taxon>
        <taxon>Dikarya</taxon>
        <taxon>Ascomycota</taxon>
        <taxon>Pezizomycotina</taxon>
        <taxon>Eurotiomycetes</taxon>
        <taxon>Eurotiomycetidae</taxon>
        <taxon>Eurotiales</taxon>
        <taxon>Aspergillaceae</taxon>
        <taxon>Aspergillus</taxon>
        <taxon>Aspergillus subgen. Fumigati</taxon>
    </lineage>
</organism>
<dbReference type="InterPro" id="IPR016162">
    <property type="entry name" value="Ald_DH_N"/>
</dbReference>
<dbReference type="GO" id="GO:0004029">
    <property type="term" value="F:aldehyde dehydrogenase (NAD+) activity"/>
    <property type="evidence" value="ECO:0007669"/>
    <property type="project" value="UniProtKB-EC"/>
</dbReference>
<sequence>MIDHVTVAYENSENLLRHIRNLFVTLSVVALIARLSPTSPPELASLQFIPQRRQQQYRNRPPTYTHFHPLSMASGSIAELMTDEEYKQKVENSVEPVVVTFLSALDDKCKAVVSKIEEMSDEYPNIKFYLVDVRKHAMLSRALSNRGLPIVAFVKNDGIYVKGVYLLAVLQYVWIMTRLSPPYTRTLTPNTPGELVSLRYRTGLDGSLLAHRSPPDPVAASVVRIFQQSRITQSAAVEGPGDSQVGGQMPRSCSRGENQALNQMFVCHETVIEDTDEHKIIQLYTPLGVCGVVVLWNFPVLLAVGKIIPAVYRGSTVIVKPSPFTPYCGLKLAELAAQCFPPGVVQALSGGDDLGPMITEHPGIDKISFTRSTLTGKRVTASCAQTLKRVTRELGRNDPAIIYRDPLLPLLGPDLHDGQVTVRPRGDLLAFVGSLNVGDGTEADVFFGPVQNSMQYDKAKNLLGSFSKEGLTTALYGNIQDSAGYFIHPTMSITLRSHPGSTGRAVHADPPDAQVVG</sequence>
<evidence type="ECO:0000256" key="4">
    <source>
        <dbReference type="SAM" id="MobiDB-lite"/>
    </source>
</evidence>
<dbReference type="InterPro" id="IPR013766">
    <property type="entry name" value="Thioredoxin_domain"/>
</dbReference>
<proteinExistence type="inferred from homology"/>
<evidence type="ECO:0000313" key="8">
    <source>
        <dbReference type="Proteomes" id="UP000215289"/>
    </source>
</evidence>
<feature type="region of interest" description="Disordered" evidence="4">
    <location>
        <begin position="498"/>
        <end position="517"/>
    </location>
</feature>
<dbReference type="Pfam" id="PF00171">
    <property type="entry name" value="Aldedh"/>
    <property type="match status" value="2"/>
</dbReference>
<dbReference type="SUPFAM" id="SSF52833">
    <property type="entry name" value="Thioredoxin-like"/>
    <property type="match status" value="1"/>
</dbReference>
<comment type="caution">
    <text evidence="7">The sequence shown here is derived from an EMBL/GenBank/DDBJ whole genome shotgun (WGS) entry which is preliminary data.</text>
</comment>
<name>A0A421D5Z8_9EURO</name>
<dbReference type="Gene3D" id="3.40.605.10">
    <property type="entry name" value="Aldehyde Dehydrogenase, Chain A, domain 1"/>
    <property type="match status" value="1"/>
</dbReference>
<evidence type="ECO:0000259" key="6">
    <source>
        <dbReference type="Pfam" id="PF00171"/>
    </source>
</evidence>
<dbReference type="InterPro" id="IPR015590">
    <property type="entry name" value="Aldehyde_DH_dom"/>
</dbReference>
<dbReference type="SUPFAM" id="SSF53720">
    <property type="entry name" value="ALDH-like"/>
    <property type="match status" value="1"/>
</dbReference>
<dbReference type="InterPro" id="IPR016161">
    <property type="entry name" value="Ald_DH/histidinol_DH"/>
</dbReference>
<dbReference type="Pfam" id="PF00085">
    <property type="entry name" value="Thioredoxin"/>
    <property type="match status" value="1"/>
</dbReference>
<accession>A0A421D5Z8</accession>
<evidence type="ECO:0000256" key="1">
    <source>
        <dbReference type="ARBA" id="ARBA00009986"/>
    </source>
</evidence>
<dbReference type="InterPro" id="IPR036249">
    <property type="entry name" value="Thioredoxin-like_sf"/>
</dbReference>